<keyword evidence="3" id="KW-1185">Reference proteome</keyword>
<feature type="compositionally biased region" description="Basic and acidic residues" evidence="1">
    <location>
        <begin position="239"/>
        <end position="254"/>
    </location>
</feature>
<gene>
    <name evidence="2" type="ORF">M431DRAFT_484497</name>
</gene>
<dbReference type="EMBL" id="KZ679684">
    <property type="protein sequence ID" value="PTB52474.1"/>
    <property type="molecule type" value="Genomic_DNA"/>
</dbReference>
<name>A0A2T4A5Z5_TRIHA</name>
<organism evidence="2 3">
    <name type="scientific">Trichoderma harzianum CBS 226.95</name>
    <dbReference type="NCBI Taxonomy" id="983964"/>
    <lineage>
        <taxon>Eukaryota</taxon>
        <taxon>Fungi</taxon>
        <taxon>Dikarya</taxon>
        <taxon>Ascomycota</taxon>
        <taxon>Pezizomycotina</taxon>
        <taxon>Sordariomycetes</taxon>
        <taxon>Hypocreomycetidae</taxon>
        <taxon>Hypocreales</taxon>
        <taxon>Hypocreaceae</taxon>
        <taxon>Trichoderma</taxon>
    </lineage>
</organism>
<protein>
    <submittedName>
        <fullName evidence="2">Uncharacterized protein</fullName>
    </submittedName>
</protein>
<dbReference type="GeneID" id="36624770"/>
<evidence type="ECO:0000313" key="3">
    <source>
        <dbReference type="Proteomes" id="UP000241690"/>
    </source>
</evidence>
<evidence type="ECO:0000313" key="2">
    <source>
        <dbReference type="EMBL" id="PTB52474.1"/>
    </source>
</evidence>
<sequence>MPLSKGTFSRNPPHTRAGQQPMNRQRGSTRTQILGTWAKRLQTGTQAGQDGSLMQICSVVQFRDSTGTCPAEERDADARHSPRASGRKTSGAAPVNEVPFKQDAGLQAYMICVQASTGVAEARIQSTGSFYCRYTYHFVCYRSRRCLAHSPVPSNKALASQAINGCKARVKWGQSKLETRCGGAHDSPAFSKARVATYRERVSAGARHAAESQTVAMVSARLVRKHGKRNARRRKEKKKEREKIITAGRAEEAR</sequence>
<dbReference type="AlphaFoldDB" id="A0A2T4A5Z5"/>
<accession>A0A2T4A5Z5</accession>
<feature type="region of interest" description="Disordered" evidence="1">
    <location>
        <begin position="68"/>
        <end position="94"/>
    </location>
</feature>
<evidence type="ECO:0000256" key="1">
    <source>
        <dbReference type="SAM" id="MobiDB-lite"/>
    </source>
</evidence>
<reference evidence="2 3" key="1">
    <citation type="submission" date="2016-07" db="EMBL/GenBank/DDBJ databases">
        <title>Multiple horizontal gene transfer events from other fungi enriched the ability of initially mycotrophic Trichoderma (Ascomycota) to feed on dead plant biomass.</title>
        <authorList>
            <consortium name="DOE Joint Genome Institute"/>
            <person name="Aerts A."/>
            <person name="Atanasova L."/>
            <person name="Chenthamara K."/>
            <person name="Zhang J."/>
            <person name="Grujic M."/>
            <person name="Henrissat B."/>
            <person name="Kuo A."/>
            <person name="Salamov A."/>
            <person name="Lipzen A."/>
            <person name="Labutti K."/>
            <person name="Barry K."/>
            <person name="Miao Y."/>
            <person name="Rahimi M.J."/>
            <person name="Shen Q."/>
            <person name="Grigoriev I.V."/>
            <person name="Kubicek C.P."/>
            <person name="Druzhinina I.S."/>
        </authorList>
    </citation>
    <scope>NUCLEOTIDE SEQUENCE [LARGE SCALE GENOMIC DNA]</scope>
    <source>
        <strain evidence="2 3">CBS 226.95</strain>
    </source>
</reference>
<feature type="region of interest" description="Disordered" evidence="1">
    <location>
        <begin position="224"/>
        <end position="254"/>
    </location>
</feature>
<dbReference type="RefSeq" id="XP_024772151.1">
    <property type="nucleotide sequence ID" value="XM_024916201.1"/>
</dbReference>
<feature type="compositionally biased region" description="Basic and acidic residues" evidence="1">
    <location>
        <begin position="71"/>
        <end position="80"/>
    </location>
</feature>
<dbReference type="Proteomes" id="UP000241690">
    <property type="component" value="Unassembled WGS sequence"/>
</dbReference>
<feature type="compositionally biased region" description="Basic residues" evidence="1">
    <location>
        <begin position="224"/>
        <end position="238"/>
    </location>
</feature>
<proteinExistence type="predicted"/>
<feature type="region of interest" description="Disordered" evidence="1">
    <location>
        <begin position="1"/>
        <end position="29"/>
    </location>
</feature>